<comment type="caution">
    <text evidence="1">The sequence shown here is derived from an EMBL/GenBank/DDBJ whole genome shotgun (WGS) entry which is preliminary data.</text>
</comment>
<gene>
    <name evidence="1" type="ORF">EDD75_0372</name>
</gene>
<evidence type="ECO:0000313" key="2">
    <source>
        <dbReference type="Proteomes" id="UP000282654"/>
    </source>
</evidence>
<dbReference type="Pfam" id="PF12686">
    <property type="entry name" value="DUF3800"/>
    <property type="match status" value="1"/>
</dbReference>
<dbReference type="InterPro" id="IPR024524">
    <property type="entry name" value="DUF3800"/>
</dbReference>
<dbReference type="AlphaFoldDB" id="A0A3N5BUI8"/>
<dbReference type="EMBL" id="RKRE01000001">
    <property type="protein sequence ID" value="RPF49555.1"/>
    <property type="molecule type" value="Genomic_DNA"/>
</dbReference>
<evidence type="ECO:0000313" key="1">
    <source>
        <dbReference type="EMBL" id="RPF49555.1"/>
    </source>
</evidence>
<name>A0A3N5BUI8_9THEO</name>
<accession>A0A3N5BUI8</accession>
<sequence>MSRIRPLFLTHWPSEKAEYVLCVDESGDRDLSKVDKNWPILSLFGVIISYQDYVALQKRTNLLKKQLWPPDGTFKYRNSIKKVCFHSREMRRKMGPFSDKYLDNSKRMHMDTALWDDILQVIEWQGVSCIIDKAKLLNTYFSPTDPYKLAVTFMLERLVMNVKKPSFVLFEARGKEEDRALWEHVQTILKNGTKFIEAREFRSKILEVGWHPKFNQEGKVVCGLEVADLCAYAFGAKYVRGTNKYAMKVWHKLVGYEQQSVTGRGYKIFP</sequence>
<keyword evidence="2" id="KW-1185">Reference proteome</keyword>
<proteinExistence type="predicted"/>
<reference evidence="1 2" key="1">
    <citation type="submission" date="2018-11" db="EMBL/GenBank/DDBJ databases">
        <title>Genomic Encyclopedia of Type Strains, Phase IV (KMG-IV): sequencing the most valuable type-strain genomes for metagenomic binning, comparative biology and taxonomic classification.</title>
        <authorList>
            <person name="Goeker M."/>
        </authorList>
    </citation>
    <scope>NUCLEOTIDE SEQUENCE [LARGE SCALE GENOMIC DNA]</scope>
    <source>
        <strain evidence="1 2">DSM 102936</strain>
    </source>
</reference>
<organism evidence="1 2">
    <name type="scientific">Thermodesulfitimonas autotrophica</name>
    <dbReference type="NCBI Taxonomy" id="1894989"/>
    <lineage>
        <taxon>Bacteria</taxon>
        <taxon>Bacillati</taxon>
        <taxon>Bacillota</taxon>
        <taxon>Clostridia</taxon>
        <taxon>Thermoanaerobacterales</taxon>
        <taxon>Thermoanaerobacteraceae</taxon>
        <taxon>Thermodesulfitimonas</taxon>
    </lineage>
</organism>
<dbReference type="Proteomes" id="UP000282654">
    <property type="component" value="Unassembled WGS sequence"/>
</dbReference>
<protein>
    <submittedName>
        <fullName evidence="1">Uncharacterized protein DUF3800</fullName>
    </submittedName>
</protein>